<sequence length="830" mass="92314">MKYEIVTPDDADGEAAHRPRLLISYRDSEREQTSTPSAHTNSKIDNDMTTMPLTGQPLDTLMNRLEADLEESDSSRESDLAARLRAQPLRADSLDAIARLHTLWMHAGDPAAARAVLDDDGAAVHDAAPPDARPDIRMQLALYRLQVARHLGENDAVTHAIGEMHDVVRTSPTLDADRFVRARILDTLEYDHAEHALDAIELRHALNGALADRAAFRAWDEANRQCLRAWALRRLGRDDDARAAAEAAVAAVASAGADQDIDADDWLRIGHAMIEIAPLQFDTIRQAVESRIADWALPPRREAEVRLARLAARAAYAQGDLDGALARCEMARYSLESDGGDDFIEYELPWLLEAGRFDDAGRRAFFHVYQLESSMLDRVGRIVHARLAEPTDTSVWWPLCAMRAAGFAPTLERLVELGAERPDALAARSPTHGEIFASFGSLDGDALRYAVADAAREVALRRAPGHPWIARLAAVYDGETGRIDATTQAARLLAAAQEGEMHDNRTAIMLTLARIGALGVAAALKLPLPPSLRSGLWSYVFSVQVEDLAEEAIDALPAAEQAPVRADLQRLRIAAYEQGRACMERYFETGKGHPYDACAHLYSMLCNNLAILYRDEDRYDEALVLHRNGIAASSFAEHYSGVRYVLACQGKDDEMVEAAEQLWHYAAEYGFSRHDPNWYVRDVVRALYRLDRCNELPIWLERLVGWQREHDQVDGSLPDEALIARLVFASHMAASHPDQALALYDAARGQADASRDLDVLLRAADAAYELGRRSDVKYFYERVLAGNRHAAEPLDLMEDVIERRIREADAPASPDSATAAPNKRWWKFWQ</sequence>
<proteinExistence type="predicted"/>
<name>A0A250LB81_9BURK</name>
<evidence type="ECO:0000313" key="2">
    <source>
        <dbReference type="EMBL" id="BBA41816.1"/>
    </source>
</evidence>
<evidence type="ECO:0000256" key="1">
    <source>
        <dbReference type="SAM" id="MobiDB-lite"/>
    </source>
</evidence>
<protein>
    <recommendedName>
        <fullName evidence="3">Tetratricopeptide repeat protein</fullName>
    </recommendedName>
</protein>
<organism evidence="2">
    <name type="scientific">Burkholderia contaminans</name>
    <dbReference type="NCBI Taxonomy" id="488447"/>
    <lineage>
        <taxon>Bacteria</taxon>
        <taxon>Pseudomonadati</taxon>
        <taxon>Pseudomonadota</taxon>
        <taxon>Betaproteobacteria</taxon>
        <taxon>Burkholderiales</taxon>
        <taxon>Burkholderiaceae</taxon>
        <taxon>Burkholderia</taxon>
        <taxon>Burkholderia cepacia complex</taxon>
    </lineage>
</organism>
<gene>
    <name evidence="2" type="ORF">BCCH1_42840</name>
</gene>
<feature type="compositionally biased region" description="Polar residues" evidence="1">
    <location>
        <begin position="33"/>
        <end position="51"/>
    </location>
</feature>
<accession>A0A250LB81</accession>
<feature type="region of interest" description="Disordered" evidence="1">
    <location>
        <begin position="26"/>
        <end position="51"/>
    </location>
</feature>
<evidence type="ECO:0008006" key="3">
    <source>
        <dbReference type="Google" id="ProtNLM"/>
    </source>
</evidence>
<reference evidence="2" key="1">
    <citation type="journal article" date="2016" name="Biosci. Biotechnol. Biochem.">
        <title>Bioconversion of AHX to AOH by resting cells of Burkholderia contaminans CH-1.</title>
        <authorList>
            <person name="Choi J.H."/>
            <person name="Kikuchi A."/>
            <person name="Pumkaeo P."/>
            <person name="Hirai H."/>
            <person name="Tokuyama S."/>
            <person name="Kawagishi H."/>
        </authorList>
    </citation>
    <scope>NUCLEOTIDE SEQUENCE</scope>
    <source>
        <strain evidence="2">CH-1</strain>
    </source>
</reference>
<dbReference type="EMBL" id="AP018358">
    <property type="protein sequence ID" value="BBA41816.1"/>
    <property type="molecule type" value="Genomic_DNA"/>
</dbReference>
<dbReference type="AlphaFoldDB" id="A0A250LB81"/>
<reference evidence="2" key="2">
    <citation type="journal article" date="2017" name="Genome Announc.">
        <title>High-Quality Draft Genome Sequence of Burkholderia contaminans CH-1, a Gram-Negative Bacterium That Metabolizes 2-Azahypoxanthine, a Plant Growth-Regulating Compound.</title>
        <authorList>
            <person name="Choi J.-H."/>
            <person name="Sugiura H."/>
            <person name="Moriuchi R."/>
            <person name="Kawagishi H."/>
            <person name="Dohra H."/>
        </authorList>
    </citation>
    <scope>NUCLEOTIDE SEQUENCE</scope>
    <source>
        <strain evidence="2">CH-1</strain>
    </source>
</reference>